<organism evidence="1 2">
    <name type="scientific">Roseofilum capinflatum BLCC-M114</name>
    <dbReference type="NCBI Taxonomy" id="3022440"/>
    <lineage>
        <taxon>Bacteria</taxon>
        <taxon>Bacillati</taxon>
        <taxon>Cyanobacteriota</taxon>
        <taxon>Cyanophyceae</taxon>
        <taxon>Desertifilales</taxon>
        <taxon>Desertifilaceae</taxon>
        <taxon>Roseofilum</taxon>
        <taxon>Roseofilum capinflatum</taxon>
    </lineage>
</organism>
<comment type="caution">
    <text evidence="1">The sequence shown here is derived from an EMBL/GenBank/DDBJ whole genome shotgun (WGS) entry which is preliminary data.</text>
</comment>
<sequence length="129" mass="14469">MGFDFDALVFYGFVVNTAQSESEVWQAGSDVIPGEGFVERFQRRLEASPHQPDLQIHDVGIGVRCDEGQPPGPVYIYVRESVTMGSMGKASPLDFEVSSSWPTKIRQFCTLMEIPWQEPAWYWFGTASG</sequence>
<keyword evidence="2" id="KW-1185">Reference proteome</keyword>
<evidence type="ECO:0000313" key="2">
    <source>
        <dbReference type="Proteomes" id="UP001235849"/>
    </source>
</evidence>
<dbReference type="EMBL" id="JAQOSO010000055">
    <property type="protein sequence ID" value="MDJ1174519.1"/>
    <property type="molecule type" value="Genomic_DNA"/>
</dbReference>
<reference evidence="1 2" key="1">
    <citation type="submission" date="2023-01" db="EMBL/GenBank/DDBJ databases">
        <title>Novel diversity within Roseofilum (Cyanobacteria; Desertifilaceae) from marine benthic mats with descriptions of four novel species.</title>
        <authorList>
            <person name="Wang Y."/>
            <person name="Berthold D.E."/>
            <person name="Hu J."/>
            <person name="Lefler F.W."/>
            <person name="Laughinghouse H.D. IV."/>
        </authorList>
    </citation>
    <scope>NUCLEOTIDE SEQUENCE [LARGE SCALE GENOMIC DNA]</scope>
    <source>
        <strain evidence="1 2">BLCC-M114</strain>
    </source>
</reference>
<proteinExistence type="predicted"/>
<gene>
    <name evidence="1" type="ORF">PMG25_10495</name>
</gene>
<name>A0ABT7B5T7_9CYAN</name>
<dbReference type="RefSeq" id="WP_283766846.1">
    <property type="nucleotide sequence ID" value="NZ_JAQOSO010000055.1"/>
</dbReference>
<protein>
    <submittedName>
        <fullName evidence="1">Uncharacterized protein</fullName>
    </submittedName>
</protein>
<accession>A0ABT7B5T7</accession>
<evidence type="ECO:0000313" key="1">
    <source>
        <dbReference type="EMBL" id="MDJ1174519.1"/>
    </source>
</evidence>
<dbReference type="Proteomes" id="UP001235849">
    <property type="component" value="Unassembled WGS sequence"/>
</dbReference>